<dbReference type="RefSeq" id="WP_051501539.1">
    <property type="nucleotide sequence ID" value="NZ_CP124546.1"/>
</dbReference>
<feature type="transmembrane region" description="Helical" evidence="6">
    <location>
        <begin position="228"/>
        <end position="250"/>
    </location>
</feature>
<evidence type="ECO:0000313" key="10">
    <source>
        <dbReference type="Proteomes" id="UP001174315"/>
    </source>
</evidence>
<organism evidence="8 9">
    <name type="scientific">Stenotrophomonas indicatrix</name>
    <dbReference type="NCBI Taxonomy" id="2045451"/>
    <lineage>
        <taxon>Bacteria</taxon>
        <taxon>Pseudomonadati</taxon>
        <taxon>Pseudomonadota</taxon>
        <taxon>Gammaproteobacteria</taxon>
        <taxon>Lysobacterales</taxon>
        <taxon>Lysobacteraceae</taxon>
        <taxon>Stenotrophomonas</taxon>
    </lineage>
</organism>
<keyword evidence="5 6" id="KW-0472">Membrane</keyword>
<reference evidence="8" key="2">
    <citation type="submission" date="2016-10" db="EMBL/GenBank/DDBJ databases">
        <authorList>
            <person name="de Groot N.N."/>
        </authorList>
    </citation>
    <scope>NUCLEOTIDE SEQUENCE [LARGE SCALE GENOMIC DNA]</scope>
    <source>
        <strain evidence="8">92MFCol6.1</strain>
    </source>
</reference>
<keyword evidence="3 6" id="KW-0812">Transmembrane</keyword>
<comment type="subcellular location">
    <subcellularLocation>
        <location evidence="1">Cell membrane</location>
        <topology evidence="1">Multi-pass membrane protein</topology>
    </subcellularLocation>
</comment>
<evidence type="ECO:0000256" key="5">
    <source>
        <dbReference type="ARBA" id="ARBA00023136"/>
    </source>
</evidence>
<evidence type="ECO:0000256" key="3">
    <source>
        <dbReference type="ARBA" id="ARBA00022692"/>
    </source>
</evidence>
<reference evidence="7" key="3">
    <citation type="submission" date="2023-07" db="EMBL/GenBank/DDBJ databases">
        <title>Stenotrophomonas isolates from soil.</title>
        <authorList>
            <person name="Sharma V."/>
            <person name="Zur-Pinska J."/>
            <person name="Hay A.G."/>
        </authorList>
    </citation>
    <scope>NUCLEOTIDE SEQUENCE</scope>
    <source>
        <strain evidence="7">C2</strain>
    </source>
</reference>
<feature type="transmembrane region" description="Helical" evidence="6">
    <location>
        <begin position="117"/>
        <end position="142"/>
    </location>
</feature>
<dbReference type="NCBIfam" id="TIGR00765">
    <property type="entry name" value="yihY_not_rbn"/>
    <property type="match status" value="1"/>
</dbReference>
<sequence>MVDPTSHAPEDRAPHGGPASLHKYIKRLQDSFPMAVVKRFVEIDVLTQAASVSFYALLSMAPLLVLLLWLTASLYPPAQQALVDQISSVAGSSAATVAETVLKNADNQPDVGSLAGLWSTLLLFVGATAVFAQLQNALNLIFRTSGERLEGIKAWLRKRVFSFGVVLALGFLLILSMTATTVLQVAFAQLPSILPAIGYLTSLLLYAVGFAFMYHYLPDRRVAWRQAFIGGLITSALFALGRYGIGVYIATVAPGSAYGSMGALVISLVWIYYATVVFFVGALMTAVIDERLRARHHLLAAGIDPGTAANAPGNVAGKG</sequence>
<feature type="transmembrane region" description="Helical" evidence="6">
    <location>
        <begin position="52"/>
        <end position="72"/>
    </location>
</feature>
<dbReference type="PANTHER" id="PTHR30213:SF1">
    <property type="entry name" value="INNER MEMBRANE PROTEIN YHJD"/>
    <property type="match status" value="1"/>
</dbReference>
<dbReference type="EMBL" id="FWEU01000007">
    <property type="protein sequence ID" value="SLM26335.1"/>
    <property type="molecule type" value="Genomic_DNA"/>
</dbReference>
<feature type="transmembrane region" description="Helical" evidence="6">
    <location>
        <begin position="193"/>
        <end position="216"/>
    </location>
</feature>
<dbReference type="PANTHER" id="PTHR30213">
    <property type="entry name" value="INNER MEMBRANE PROTEIN YHJD"/>
    <property type="match status" value="1"/>
</dbReference>
<keyword evidence="2" id="KW-1003">Cell membrane</keyword>
<accession>A0A1W1H409</accession>
<keyword evidence="4 6" id="KW-1133">Transmembrane helix</keyword>
<evidence type="ECO:0000313" key="7">
    <source>
        <dbReference type="EMBL" id="MDN8670488.1"/>
    </source>
</evidence>
<evidence type="ECO:0000313" key="8">
    <source>
        <dbReference type="EMBL" id="SLM26335.1"/>
    </source>
</evidence>
<evidence type="ECO:0000256" key="6">
    <source>
        <dbReference type="SAM" id="Phobius"/>
    </source>
</evidence>
<dbReference type="Pfam" id="PF03631">
    <property type="entry name" value="Virul_fac_BrkB"/>
    <property type="match status" value="1"/>
</dbReference>
<dbReference type="Proteomes" id="UP000191133">
    <property type="component" value="Unassembled WGS sequence"/>
</dbReference>
<reference evidence="9" key="1">
    <citation type="submission" date="2016-10" db="EMBL/GenBank/DDBJ databases">
        <authorList>
            <person name="Varghese N."/>
        </authorList>
    </citation>
    <scope>NUCLEOTIDE SEQUENCE [LARGE SCALE GENOMIC DNA]</scope>
    <source>
        <strain evidence="9">92MFCol6.1</strain>
    </source>
</reference>
<protein>
    <submittedName>
        <fullName evidence="8">Membrane protein</fullName>
    </submittedName>
    <submittedName>
        <fullName evidence="7">YihY/virulence factor BrkB family protein</fullName>
    </submittedName>
</protein>
<evidence type="ECO:0000256" key="2">
    <source>
        <dbReference type="ARBA" id="ARBA00022475"/>
    </source>
</evidence>
<feature type="transmembrane region" description="Helical" evidence="6">
    <location>
        <begin position="163"/>
        <end position="187"/>
    </location>
</feature>
<dbReference type="EMBL" id="JAUKNN010000036">
    <property type="protein sequence ID" value="MDN8670488.1"/>
    <property type="molecule type" value="Genomic_DNA"/>
</dbReference>
<dbReference type="AlphaFoldDB" id="A0A1W1H409"/>
<name>A0A1W1H409_9GAMM</name>
<evidence type="ECO:0000313" key="9">
    <source>
        <dbReference type="Proteomes" id="UP000191133"/>
    </source>
</evidence>
<dbReference type="GO" id="GO:0005886">
    <property type="term" value="C:plasma membrane"/>
    <property type="evidence" value="ECO:0007669"/>
    <property type="project" value="UniProtKB-SubCell"/>
</dbReference>
<gene>
    <name evidence="7" type="ORF">Q0S36_14180</name>
    <name evidence="8" type="ORF">SAMN04488690_4099</name>
</gene>
<evidence type="ECO:0000256" key="1">
    <source>
        <dbReference type="ARBA" id="ARBA00004651"/>
    </source>
</evidence>
<dbReference type="PIRSF" id="PIRSF035875">
    <property type="entry name" value="RNase_BN"/>
    <property type="match status" value="1"/>
</dbReference>
<feature type="transmembrane region" description="Helical" evidence="6">
    <location>
        <begin position="270"/>
        <end position="288"/>
    </location>
</feature>
<evidence type="ECO:0000256" key="4">
    <source>
        <dbReference type="ARBA" id="ARBA00022989"/>
    </source>
</evidence>
<dbReference type="InterPro" id="IPR017039">
    <property type="entry name" value="Virul_fac_BrkB"/>
</dbReference>
<dbReference type="Proteomes" id="UP001174315">
    <property type="component" value="Unassembled WGS sequence"/>
</dbReference>
<proteinExistence type="predicted"/>
<keyword evidence="10" id="KW-1185">Reference proteome</keyword>